<reference evidence="3 4" key="1">
    <citation type="submission" date="2019-02" db="EMBL/GenBank/DDBJ databases">
        <title>Bacterial novel species Mucilaginibacter sp. 17JY9-4 isolated from soil.</title>
        <authorList>
            <person name="Jung H.-Y."/>
        </authorList>
    </citation>
    <scope>NUCLEOTIDE SEQUENCE [LARGE SCALE GENOMIC DNA]</scope>
    <source>
        <strain evidence="3 4">17JY9-4</strain>
    </source>
</reference>
<evidence type="ECO:0000259" key="2">
    <source>
        <dbReference type="Pfam" id="PF13648"/>
    </source>
</evidence>
<organism evidence="3 4">
    <name type="scientific">Mucilaginibacter terrigena</name>
    <dbReference type="NCBI Taxonomy" id="2492395"/>
    <lineage>
        <taxon>Bacteria</taxon>
        <taxon>Pseudomonadati</taxon>
        <taxon>Bacteroidota</taxon>
        <taxon>Sphingobacteriia</taxon>
        <taxon>Sphingobacteriales</taxon>
        <taxon>Sphingobacteriaceae</taxon>
        <taxon>Mucilaginibacter</taxon>
    </lineage>
</organism>
<keyword evidence="1" id="KW-0732">Signal</keyword>
<sequence length="128" mass="13910">MKKLLLIALLLIGSSAAFTGCSKKNDDDGSPSGSVSKSKLIGKWLYVKFVEDGDTETFNNGEYFQFNEDGTAYDSMDDDNAQWSVAGNKITFVVDGDPHVATVEKLTGSELVMSTNDDGETSTAYFKR</sequence>
<feature type="domain" description="Lipocalin-like" evidence="2">
    <location>
        <begin position="40"/>
        <end position="113"/>
    </location>
</feature>
<proteinExistence type="predicted"/>
<dbReference type="Proteomes" id="UP000293331">
    <property type="component" value="Unassembled WGS sequence"/>
</dbReference>
<feature type="signal peptide" evidence="1">
    <location>
        <begin position="1"/>
        <end position="19"/>
    </location>
</feature>
<evidence type="ECO:0000313" key="4">
    <source>
        <dbReference type="Proteomes" id="UP000293331"/>
    </source>
</evidence>
<dbReference type="EMBL" id="SEWG01000005">
    <property type="protein sequence ID" value="RYU89372.1"/>
    <property type="molecule type" value="Genomic_DNA"/>
</dbReference>
<dbReference type="PROSITE" id="PS51257">
    <property type="entry name" value="PROKAR_LIPOPROTEIN"/>
    <property type="match status" value="1"/>
</dbReference>
<dbReference type="AlphaFoldDB" id="A0A4Q5LL37"/>
<dbReference type="InterPro" id="IPR024311">
    <property type="entry name" value="Lipocalin-like"/>
</dbReference>
<comment type="caution">
    <text evidence="3">The sequence shown here is derived from an EMBL/GenBank/DDBJ whole genome shotgun (WGS) entry which is preliminary data.</text>
</comment>
<dbReference type="Pfam" id="PF13648">
    <property type="entry name" value="Lipocalin_4"/>
    <property type="match status" value="1"/>
</dbReference>
<name>A0A4Q5LL37_9SPHI</name>
<feature type="chain" id="PRO_5020768639" description="Lipocalin-like domain-containing protein" evidence="1">
    <location>
        <begin position="20"/>
        <end position="128"/>
    </location>
</feature>
<protein>
    <recommendedName>
        <fullName evidence="2">Lipocalin-like domain-containing protein</fullName>
    </recommendedName>
</protein>
<evidence type="ECO:0000256" key="1">
    <source>
        <dbReference type="SAM" id="SignalP"/>
    </source>
</evidence>
<accession>A0A4Q5LL37</accession>
<dbReference type="OrthoDB" id="766129at2"/>
<evidence type="ECO:0000313" key="3">
    <source>
        <dbReference type="EMBL" id="RYU89372.1"/>
    </source>
</evidence>
<gene>
    <name evidence="3" type="ORF">EWM62_13665</name>
</gene>
<keyword evidence="4" id="KW-1185">Reference proteome</keyword>
<dbReference type="RefSeq" id="WP_129877230.1">
    <property type="nucleotide sequence ID" value="NZ_SEWG01000005.1"/>
</dbReference>